<protein>
    <submittedName>
        <fullName evidence="2">Nitroreductase family protein</fullName>
    </submittedName>
</protein>
<dbReference type="InterPro" id="IPR000415">
    <property type="entry name" value="Nitroreductase-like"/>
</dbReference>
<dbReference type="Proteomes" id="UP000823865">
    <property type="component" value="Unassembled WGS sequence"/>
</dbReference>
<evidence type="ECO:0000313" key="3">
    <source>
        <dbReference type="Proteomes" id="UP000823865"/>
    </source>
</evidence>
<proteinExistence type="predicted"/>
<dbReference type="EMBL" id="JAHLFU010000237">
    <property type="protein sequence ID" value="MBU3854422.1"/>
    <property type="molecule type" value="Genomic_DNA"/>
</dbReference>
<evidence type="ECO:0000313" key="2">
    <source>
        <dbReference type="EMBL" id="MBU3854422.1"/>
    </source>
</evidence>
<dbReference type="InterPro" id="IPR029479">
    <property type="entry name" value="Nitroreductase"/>
</dbReference>
<gene>
    <name evidence="2" type="ORF">H9789_11545</name>
</gene>
<dbReference type="SUPFAM" id="SSF55469">
    <property type="entry name" value="FMN-dependent nitroreductase-like"/>
    <property type="match status" value="1"/>
</dbReference>
<name>A0A9E2P240_9BACT</name>
<feature type="domain" description="Nitroreductase" evidence="1">
    <location>
        <begin position="9"/>
        <end position="52"/>
    </location>
</feature>
<evidence type="ECO:0000259" key="1">
    <source>
        <dbReference type="Pfam" id="PF00881"/>
    </source>
</evidence>
<comment type="caution">
    <text evidence="2">The sequence shown here is derived from an EMBL/GenBank/DDBJ whole genome shotgun (WGS) entry which is preliminary data.</text>
</comment>
<feature type="non-terminal residue" evidence="2">
    <location>
        <position position="54"/>
    </location>
</feature>
<dbReference type="Gene3D" id="3.40.109.10">
    <property type="entry name" value="NADH Oxidase"/>
    <property type="match status" value="1"/>
</dbReference>
<dbReference type="GO" id="GO:0016491">
    <property type="term" value="F:oxidoreductase activity"/>
    <property type="evidence" value="ECO:0007669"/>
    <property type="project" value="InterPro"/>
</dbReference>
<dbReference type="Pfam" id="PF00881">
    <property type="entry name" value="Nitroreductase"/>
    <property type="match status" value="1"/>
</dbReference>
<accession>A0A9E2P240</accession>
<sequence length="54" mass="6192">MSHFYDLAARRRSIRRFTEQELTQDEVAALIGTALMAPSSKGTCCWQFVVIDDR</sequence>
<dbReference type="AlphaFoldDB" id="A0A9E2P240"/>
<reference evidence="2" key="1">
    <citation type="journal article" date="2021" name="PeerJ">
        <title>Extensive microbial diversity within the chicken gut microbiome revealed by metagenomics and culture.</title>
        <authorList>
            <person name="Gilroy R."/>
            <person name="Ravi A."/>
            <person name="Getino M."/>
            <person name="Pursley I."/>
            <person name="Horton D.L."/>
            <person name="Alikhan N.F."/>
            <person name="Baker D."/>
            <person name="Gharbi K."/>
            <person name="Hall N."/>
            <person name="Watson M."/>
            <person name="Adriaenssens E.M."/>
            <person name="Foster-Nyarko E."/>
            <person name="Jarju S."/>
            <person name="Secka A."/>
            <person name="Antonio M."/>
            <person name="Oren A."/>
            <person name="Chaudhuri R.R."/>
            <person name="La Ragione R."/>
            <person name="Hildebrand F."/>
            <person name="Pallen M.J."/>
        </authorList>
    </citation>
    <scope>NUCLEOTIDE SEQUENCE</scope>
    <source>
        <strain evidence="2">G3-2149</strain>
    </source>
</reference>
<reference evidence="2" key="2">
    <citation type="submission" date="2021-04" db="EMBL/GenBank/DDBJ databases">
        <authorList>
            <person name="Gilroy R."/>
        </authorList>
    </citation>
    <scope>NUCLEOTIDE SEQUENCE</scope>
    <source>
        <strain evidence="2">G3-2149</strain>
    </source>
</reference>
<organism evidence="2 3">
    <name type="scientific">Candidatus Paraprevotella stercoravium</name>
    <dbReference type="NCBI Taxonomy" id="2838725"/>
    <lineage>
        <taxon>Bacteria</taxon>
        <taxon>Pseudomonadati</taxon>
        <taxon>Bacteroidota</taxon>
        <taxon>Bacteroidia</taxon>
        <taxon>Bacteroidales</taxon>
        <taxon>Prevotellaceae</taxon>
        <taxon>Paraprevotella</taxon>
    </lineage>
</organism>